<dbReference type="RefSeq" id="WP_348953805.1">
    <property type="nucleotide sequence ID" value="NZ_JBDZYD010000009.1"/>
</dbReference>
<comment type="caution">
    <text evidence="1">The sequence shown here is derived from an EMBL/GenBank/DDBJ whole genome shotgun (WGS) entry which is preliminary data.</text>
</comment>
<reference evidence="1 2" key="1">
    <citation type="submission" date="2024-05" db="EMBL/GenBank/DDBJ databases">
        <authorList>
            <person name="Zhao H."/>
            <person name="Xu Y."/>
            <person name="Lin S."/>
            <person name="Spain J.C."/>
            <person name="Zhou N.-Y."/>
        </authorList>
    </citation>
    <scope>NUCLEOTIDE SEQUENCE [LARGE SCALE GENOMIC DNA]</scope>
    <source>
        <strain evidence="1 2">NEAU-NG30</strain>
    </source>
</reference>
<protein>
    <submittedName>
        <fullName evidence="1">Uncharacterized protein</fullName>
    </submittedName>
</protein>
<evidence type="ECO:0000313" key="2">
    <source>
        <dbReference type="Proteomes" id="UP001440984"/>
    </source>
</evidence>
<dbReference type="Proteomes" id="UP001440984">
    <property type="component" value="Unassembled WGS sequence"/>
</dbReference>
<dbReference type="EMBL" id="JBDZYD010000009">
    <property type="protein sequence ID" value="MEQ0562324.1"/>
    <property type="molecule type" value="Genomic_DNA"/>
</dbReference>
<keyword evidence="2" id="KW-1185">Reference proteome</keyword>
<organism evidence="1 2">
    <name type="scientific">Amycolatopsis melonis</name>
    <dbReference type="NCBI Taxonomy" id="3156488"/>
    <lineage>
        <taxon>Bacteria</taxon>
        <taxon>Bacillati</taxon>
        <taxon>Actinomycetota</taxon>
        <taxon>Actinomycetes</taxon>
        <taxon>Pseudonocardiales</taxon>
        <taxon>Pseudonocardiaceae</taxon>
        <taxon>Amycolatopsis</taxon>
    </lineage>
</organism>
<sequence>MSYDLFAQAFAGGDAAPMPSSAFAVFLPYVDRADSARHHWHVHTPDGGEADIHADVTPGTFSGFMINHFSAGQPLDLLAEFAVRAGAVIMVPGGPWLLTAEAQRGELPDDLPGTAVLIRDGGDLRQALELR</sequence>
<gene>
    <name evidence="1" type="ORF">ABJI51_24840</name>
</gene>
<evidence type="ECO:0000313" key="1">
    <source>
        <dbReference type="EMBL" id="MEQ0562324.1"/>
    </source>
</evidence>
<accession>A0ABV0LJ48</accession>
<name>A0ABV0LJ48_9PSEU</name>
<proteinExistence type="predicted"/>